<name>A0ACC0PTK6_RHOML</name>
<keyword evidence="2" id="KW-1185">Reference proteome</keyword>
<sequence>MRDAEAEERAGAEEQWPRVTAVAEAGAMKWPNYSTEAYVPPTPHLFAPSGFAAYVPQRTEYDEEMVLRDPEAHIANTWSEGNPAEVHLVPARVEPPSVIVSVPNEWVNEAIRHMLAMENVIRRAASGLPLELRYLAPSPPRAQRAAAKRPQAQGQAASRSKRTWSPPQKKIATRTPTPPVTTWRQARSSQPAPTSEEAARRVVARAELQYQIKMRERPAQEEGRAQKRPRLILPEVSEEEGDDGEEEEGHSSARSDSNVSVDDPPYKKDPTKRVDDDDDDDGDDSGQGDWLGEES</sequence>
<dbReference type="EMBL" id="CM046389">
    <property type="protein sequence ID" value="KAI8568337.1"/>
    <property type="molecule type" value="Genomic_DNA"/>
</dbReference>
<organism evidence="1 2">
    <name type="scientific">Rhododendron molle</name>
    <name type="common">Chinese azalea</name>
    <name type="synonym">Azalea mollis</name>
    <dbReference type="NCBI Taxonomy" id="49168"/>
    <lineage>
        <taxon>Eukaryota</taxon>
        <taxon>Viridiplantae</taxon>
        <taxon>Streptophyta</taxon>
        <taxon>Embryophyta</taxon>
        <taxon>Tracheophyta</taxon>
        <taxon>Spermatophyta</taxon>
        <taxon>Magnoliopsida</taxon>
        <taxon>eudicotyledons</taxon>
        <taxon>Gunneridae</taxon>
        <taxon>Pentapetalae</taxon>
        <taxon>asterids</taxon>
        <taxon>Ericales</taxon>
        <taxon>Ericaceae</taxon>
        <taxon>Ericoideae</taxon>
        <taxon>Rhodoreae</taxon>
        <taxon>Rhododendron</taxon>
    </lineage>
</organism>
<evidence type="ECO:0000313" key="2">
    <source>
        <dbReference type="Proteomes" id="UP001062846"/>
    </source>
</evidence>
<comment type="caution">
    <text evidence="1">The sequence shown here is derived from an EMBL/GenBank/DDBJ whole genome shotgun (WGS) entry which is preliminary data.</text>
</comment>
<reference evidence="1" key="1">
    <citation type="submission" date="2022-02" db="EMBL/GenBank/DDBJ databases">
        <title>Plant Genome Project.</title>
        <authorList>
            <person name="Zhang R.-G."/>
        </authorList>
    </citation>
    <scope>NUCLEOTIDE SEQUENCE</scope>
    <source>
        <strain evidence="1">AT1</strain>
    </source>
</reference>
<evidence type="ECO:0000313" key="1">
    <source>
        <dbReference type="EMBL" id="KAI8568337.1"/>
    </source>
</evidence>
<accession>A0ACC0PTK6</accession>
<dbReference type="Proteomes" id="UP001062846">
    <property type="component" value="Chromosome 2"/>
</dbReference>
<proteinExistence type="predicted"/>
<protein>
    <submittedName>
        <fullName evidence="1">Uncharacterized protein</fullName>
    </submittedName>
</protein>
<gene>
    <name evidence="1" type="ORF">RHMOL_Rhmol02G0190300</name>
</gene>